<dbReference type="PROSITE" id="PS51257">
    <property type="entry name" value="PROKAR_LIPOPROTEIN"/>
    <property type="match status" value="1"/>
</dbReference>
<name>A0A4R4YT24_9PSEU</name>
<dbReference type="Pfam" id="PF16670">
    <property type="entry name" value="PI-PLC-C1"/>
    <property type="match status" value="1"/>
</dbReference>
<protein>
    <recommendedName>
        <fullName evidence="4">Calcium-dependent phosphoinositide phospholipase C</fullName>
    </recommendedName>
</protein>
<dbReference type="SUPFAM" id="SSF51695">
    <property type="entry name" value="PLC-like phosphodiesterases"/>
    <property type="match status" value="1"/>
</dbReference>
<dbReference type="GO" id="GO:0008081">
    <property type="term" value="F:phosphoric diester hydrolase activity"/>
    <property type="evidence" value="ECO:0007669"/>
    <property type="project" value="InterPro"/>
</dbReference>
<evidence type="ECO:0000313" key="3">
    <source>
        <dbReference type="Proteomes" id="UP000294947"/>
    </source>
</evidence>
<dbReference type="AlphaFoldDB" id="A0A4R4YT24"/>
<reference evidence="2 3" key="1">
    <citation type="submission" date="2019-03" db="EMBL/GenBank/DDBJ databases">
        <title>Draft genome sequences of novel Actinobacteria.</title>
        <authorList>
            <person name="Sahin N."/>
            <person name="Ay H."/>
            <person name="Saygin H."/>
        </authorList>
    </citation>
    <scope>NUCLEOTIDE SEQUENCE [LARGE SCALE GENOMIC DNA]</scope>
    <source>
        <strain evidence="2 3">7K502</strain>
    </source>
</reference>
<feature type="chain" id="PRO_5020772433" description="Calcium-dependent phosphoinositide phospholipase C" evidence="1">
    <location>
        <begin position="27"/>
        <end position="375"/>
    </location>
</feature>
<gene>
    <name evidence="2" type="ORF">E1288_22560</name>
</gene>
<proteinExistence type="predicted"/>
<keyword evidence="3" id="KW-1185">Reference proteome</keyword>
<feature type="signal peptide" evidence="1">
    <location>
        <begin position="1"/>
        <end position="26"/>
    </location>
</feature>
<organism evidence="2 3">
    <name type="scientific">Saccharopolyspora elongata</name>
    <dbReference type="NCBI Taxonomy" id="2530387"/>
    <lineage>
        <taxon>Bacteria</taxon>
        <taxon>Bacillati</taxon>
        <taxon>Actinomycetota</taxon>
        <taxon>Actinomycetes</taxon>
        <taxon>Pseudonocardiales</taxon>
        <taxon>Pseudonocardiaceae</taxon>
        <taxon>Saccharopolyspora</taxon>
    </lineage>
</organism>
<dbReference type="Gene3D" id="3.20.20.190">
    <property type="entry name" value="Phosphatidylinositol (PI) phosphodiesterase"/>
    <property type="match status" value="1"/>
</dbReference>
<dbReference type="OrthoDB" id="195526at2"/>
<comment type="caution">
    <text evidence="2">The sequence shown here is derived from an EMBL/GenBank/DDBJ whole genome shotgun (WGS) entry which is preliminary data.</text>
</comment>
<sequence length="375" mass="40645">MRIARAGVIAASLAACAGLLVSAANAAGPSGREDLRMNQIQVIGTHNSYHRELSRAEQLHQSASDNLWYSHASLPVQFERQSVRHIELDLTPDSDRGGLYTAPIIRRDAGLGPLTDPDLAGPGIKVMHWADHDYATSCSTLVNCLRQARGWSEAHPGHAPIPVLLELKQTDPAMEQLGGPDSPPWDAKRFADLDAEIRSVIPADQMITPDDVRKPGLTLEQSVLRFGWPKLAEARGKFVFLMDNSDPRQQAPYLENRPNLEGRVLFTNSAPGRPDAAFISQNDPTGANGARIRDLVKRGYLVRTRSDVPLAEATTGDTARLEAALASGAQIVSTDFPAPGLAARYGSDYVAELGTPARCNPVNAPRSCRSDQLER</sequence>
<dbReference type="CDD" id="cd08589">
    <property type="entry name" value="PI-PLCc_SaPLC1_like"/>
    <property type="match status" value="1"/>
</dbReference>
<dbReference type="Proteomes" id="UP000294947">
    <property type="component" value="Unassembled WGS sequence"/>
</dbReference>
<dbReference type="InterPro" id="IPR017946">
    <property type="entry name" value="PLC-like_Pdiesterase_TIM-brl"/>
</dbReference>
<accession>A0A4R4YT24</accession>
<evidence type="ECO:0000256" key="1">
    <source>
        <dbReference type="SAM" id="SignalP"/>
    </source>
</evidence>
<dbReference type="InterPro" id="IPR032075">
    <property type="entry name" value="PI-PLC-C1"/>
</dbReference>
<dbReference type="RefSeq" id="WP_132488158.1">
    <property type="nucleotide sequence ID" value="NZ_SMKW01000030.1"/>
</dbReference>
<evidence type="ECO:0008006" key="4">
    <source>
        <dbReference type="Google" id="ProtNLM"/>
    </source>
</evidence>
<keyword evidence="1" id="KW-0732">Signal</keyword>
<dbReference type="EMBL" id="SMKW01000030">
    <property type="protein sequence ID" value="TDD48441.1"/>
    <property type="molecule type" value="Genomic_DNA"/>
</dbReference>
<dbReference type="GO" id="GO:0006629">
    <property type="term" value="P:lipid metabolic process"/>
    <property type="evidence" value="ECO:0007669"/>
    <property type="project" value="InterPro"/>
</dbReference>
<evidence type="ECO:0000313" key="2">
    <source>
        <dbReference type="EMBL" id="TDD48441.1"/>
    </source>
</evidence>